<comment type="caution">
    <text evidence="1">The sequence shown here is derived from an EMBL/GenBank/DDBJ whole genome shotgun (WGS) entry which is preliminary data.</text>
</comment>
<protein>
    <submittedName>
        <fullName evidence="1">Uncharacterized protein</fullName>
    </submittedName>
</protein>
<gene>
    <name evidence="1" type="ORF">SDC9_68355</name>
</gene>
<proteinExistence type="predicted"/>
<dbReference type="AlphaFoldDB" id="A0A644Y069"/>
<sequence>MVHIVPIMIRCDCKNFPHVKALRHCYKKERSREKIRLDHCTVYLGAVMYLGKPAGAPVGDEALAAQLASMPN</sequence>
<reference evidence="1" key="1">
    <citation type="submission" date="2019-08" db="EMBL/GenBank/DDBJ databases">
        <authorList>
            <person name="Kucharzyk K."/>
            <person name="Murdoch R.W."/>
            <person name="Higgins S."/>
            <person name="Loffler F."/>
        </authorList>
    </citation>
    <scope>NUCLEOTIDE SEQUENCE</scope>
</reference>
<evidence type="ECO:0000313" key="1">
    <source>
        <dbReference type="EMBL" id="MPM21905.1"/>
    </source>
</evidence>
<accession>A0A644Y069</accession>
<name>A0A644Y069_9ZZZZ</name>
<organism evidence="1">
    <name type="scientific">bioreactor metagenome</name>
    <dbReference type="NCBI Taxonomy" id="1076179"/>
    <lineage>
        <taxon>unclassified sequences</taxon>
        <taxon>metagenomes</taxon>
        <taxon>ecological metagenomes</taxon>
    </lineage>
</organism>
<dbReference type="EMBL" id="VSSQ01003692">
    <property type="protein sequence ID" value="MPM21905.1"/>
    <property type="molecule type" value="Genomic_DNA"/>
</dbReference>